<sequence>MTDNKKKIRIGITQGDTNGIGYEVILKALSNQDMLELCTPIIYGSSKIMAYHRKAIEMQPYQINYTKTADYIKETMPNLVEVIDEDIKVELGKPDKQAGRAAFLALEAAVSDLKDGKIDVLVTAPINKDNIQSPEFDFPGHTEYLEASMGDGKKALMILCNDKMRVALVTIHMPLAQVPAAVTKDAILEKLRIFNDSLKRDFDIQGPRIAVLSLNPHAGENGLLGKEEQEIIVPALHEAYDNEKILCFGPYASDGFFGNEMYRHFDGVLAMYHDQGLTPFKALAMGEGVNFTAGLPYVRTSPDHGTGYDIAGQGIAREDSMRHAIYTAIDILRNRKRYDEMHRNPLRKLYFDKGKDNVVLDLTKDDDDDLATK</sequence>
<keyword evidence="3" id="KW-0520">NAD</keyword>
<evidence type="ECO:0000256" key="1">
    <source>
        <dbReference type="ARBA" id="ARBA00022723"/>
    </source>
</evidence>
<dbReference type="PANTHER" id="PTHR30004:SF6">
    <property type="entry name" value="D-THREONATE 4-PHOSPHATE DEHYDROGENASE"/>
    <property type="match status" value="1"/>
</dbReference>
<evidence type="ECO:0000313" key="4">
    <source>
        <dbReference type="EMBL" id="MSS17244.1"/>
    </source>
</evidence>
<dbReference type="GO" id="GO:0051287">
    <property type="term" value="F:NAD binding"/>
    <property type="evidence" value="ECO:0007669"/>
    <property type="project" value="InterPro"/>
</dbReference>
<dbReference type="Pfam" id="PF04166">
    <property type="entry name" value="PdxA"/>
    <property type="match status" value="1"/>
</dbReference>
<evidence type="ECO:0000313" key="5">
    <source>
        <dbReference type="Proteomes" id="UP000483362"/>
    </source>
</evidence>
<dbReference type="RefSeq" id="WP_154327203.1">
    <property type="nucleotide sequence ID" value="NZ_CP045696.1"/>
</dbReference>
<accession>A0A6L5XE83</accession>
<dbReference type="SUPFAM" id="SSF53659">
    <property type="entry name" value="Isocitrate/Isopropylmalate dehydrogenase-like"/>
    <property type="match status" value="1"/>
</dbReference>
<evidence type="ECO:0000256" key="2">
    <source>
        <dbReference type="ARBA" id="ARBA00023002"/>
    </source>
</evidence>
<dbReference type="PANTHER" id="PTHR30004">
    <property type="entry name" value="4-HYDROXYTHREONINE-4-PHOSPHATE DEHYDROGENASE"/>
    <property type="match status" value="1"/>
</dbReference>
<gene>
    <name evidence="4" type="primary">pdxA</name>
    <name evidence="4" type="ORF">FYJ29_05635</name>
</gene>
<reference evidence="4 5" key="1">
    <citation type="submission" date="2019-08" db="EMBL/GenBank/DDBJ databases">
        <title>In-depth cultivation of the pig gut microbiome towards novel bacterial diversity and tailored functional studies.</title>
        <authorList>
            <person name="Wylensek D."/>
            <person name="Hitch T.C.A."/>
            <person name="Clavel T."/>
        </authorList>
    </citation>
    <scope>NUCLEOTIDE SEQUENCE [LARGE SCALE GENOMIC DNA]</scope>
    <source>
        <strain evidence="4 5">Oil-RF-744-WCA-WT-10</strain>
    </source>
</reference>
<dbReference type="InterPro" id="IPR005255">
    <property type="entry name" value="PdxA_fam"/>
</dbReference>
<dbReference type="Proteomes" id="UP000483362">
    <property type="component" value="Unassembled WGS sequence"/>
</dbReference>
<dbReference type="EMBL" id="VULT01000007">
    <property type="protein sequence ID" value="MSS17244.1"/>
    <property type="molecule type" value="Genomic_DNA"/>
</dbReference>
<comment type="caution">
    <text evidence="4">The sequence shown here is derived from an EMBL/GenBank/DDBJ whole genome shotgun (WGS) entry which is preliminary data.</text>
</comment>
<keyword evidence="1" id="KW-0479">Metal-binding</keyword>
<organism evidence="4 5">
    <name type="scientific">Sodaliphilus pleomorphus</name>
    <dbReference type="NCBI Taxonomy" id="2606626"/>
    <lineage>
        <taxon>Bacteria</taxon>
        <taxon>Pseudomonadati</taxon>
        <taxon>Bacteroidota</taxon>
        <taxon>Bacteroidia</taxon>
        <taxon>Bacteroidales</taxon>
        <taxon>Muribaculaceae</taxon>
        <taxon>Sodaliphilus</taxon>
    </lineage>
</organism>
<dbReference type="AlphaFoldDB" id="A0A6L5XE83"/>
<dbReference type="GO" id="GO:0046872">
    <property type="term" value="F:metal ion binding"/>
    <property type="evidence" value="ECO:0007669"/>
    <property type="project" value="UniProtKB-KW"/>
</dbReference>
<proteinExistence type="predicted"/>
<dbReference type="Gene3D" id="3.40.718.10">
    <property type="entry name" value="Isopropylmalate Dehydrogenase"/>
    <property type="match status" value="1"/>
</dbReference>
<dbReference type="EC" id="1.1.1.262" evidence="4"/>
<evidence type="ECO:0000256" key="3">
    <source>
        <dbReference type="ARBA" id="ARBA00023027"/>
    </source>
</evidence>
<keyword evidence="5" id="KW-1185">Reference proteome</keyword>
<name>A0A6L5XE83_9BACT</name>
<protein>
    <submittedName>
        <fullName evidence="4">4-hydroxythreonine-4-phosphate dehydrogenase PdxA</fullName>
        <ecNumber evidence="4">1.1.1.262</ecNumber>
    </submittedName>
</protein>
<keyword evidence="2 4" id="KW-0560">Oxidoreductase</keyword>
<dbReference type="GO" id="GO:0050570">
    <property type="term" value="F:4-hydroxythreonine-4-phosphate dehydrogenase activity"/>
    <property type="evidence" value="ECO:0007669"/>
    <property type="project" value="UniProtKB-EC"/>
</dbReference>
<dbReference type="NCBIfam" id="TIGR00557">
    <property type="entry name" value="pdxA"/>
    <property type="match status" value="1"/>
</dbReference>